<dbReference type="InParanoid" id="A0A1V9X093"/>
<dbReference type="FunCoup" id="A0A1V9X093">
    <property type="interactions" value="552"/>
</dbReference>
<dbReference type="Gene3D" id="2.170.270.10">
    <property type="entry name" value="SET domain"/>
    <property type="match status" value="1"/>
</dbReference>
<sequence length="323" mass="36760">MSHVAFTDHNDIEASTMVYTRFRTYLTFALHAFPDNLKPDPDRALRVFGRMMINRFSVQTSYLEPIGEALYIGPSVHDHSCCPDASFTFNGAQLTIRAARDMAVTNPRQIYICYLDILQTLEDRQSFLQDHYFFRCACPYCVDVQHPINRISPVKESLRDSLRSALVACVHCDSKPDPSHLEALFFRARTLIEDDDSDDIASGRTDTLKFWKIDALAVAFECAERLPHRRHKEALEIGLRLLANFRLTYGECRPCVSVCCFRLATIAAEVMTEGRNAGNDCDLGQIIKDARRRLMITHGKGHPLTRKAENLTQQYEMDHPGPA</sequence>
<protein>
    <submittedName>
        <fullName evidence="1">SET and MYND domain-containing protein 3-like</fullName>
    </submittedName>
</protein>
<dbReference type="GO" id="GO:0005634">
    <property type="term" value="C:nucleus"/>
    <property type="evidence" value="ECO:0007669"/>
    <property type="project" value="TreeGrafter"/>
</dbReference>
<dbReference type="PANTHER" id="PTHR12197">
    <property type="entry name" value="HISTONE-LYSINE N-METHYLTRANSFERASE SMYD"/>
    <property type="match status" value="1"/>
</dbReference>
<organism evidence="1 2">
    <name type="scientific">Tropilaelaps mercedesae</name>
    <dbReference type="NCBI Taxonomy" id="418985"/>
    <lineage>
        <taxon>Eukaryota</taxon>
        <taxon>Metazoa</taxon>
        <taxon>Ecdysozoa</taxon>
        <taxon>Arthropoda</taxon>
        <taxon>Chelicerata</taxon>
        <taxon>Arachnida</taxon>
        <taxon>Acari</taxon>
        <taxon>Parasitiformes</taxon>
        <taxon>Mesostigmata</taxon>
        <taxon>Gamasina</taxon>
        <taxon>Dermanyssoidea</taxon>
        <taxon>Laelapidae</taxon>
        <taxon>Tropilaelaps</taxon>
    </lineage>
</organism>
<dbReference type="STRING" id="418985.A0A1V9X093"/>
<dbReference type="EMBL" id="MNPL01030332">
    <property type="protein sequence ID" value="OQR66985.1"/>
    <property type="molecule type" value="Genomic_DNA"/>
</dbReference>
<gene>
    <name evidence="1" type="ORF">BIW11_13805</name>
</gene>
<dbReference type="SUPFAM" id="SSF82199">
    <property type="entry name" value="SET domain"/>
    <property type="match status" value="1"/>
</dbReference>
<dbReference type="Gene3D" id="1.25.40.10">
    <property type="entry name" value="Tetratricopeptide repeat domain"/>
    <property type="match status" value="1"/>
</dbReference>
<dbReference type="AlphaFoldDB" id="A0A1V9X093"/>
<accession>A0A1V9X093</accession>
<proteinExistence type="predicted"/>
<reference evidence="1 2" key="1">
    <citation type="journal article" date="2017" name="Gigascience">
        <title>Draft genome of the honey bee ectoparasitic mite, Tropilaelaps mercedesae, is shaped by the parasitic life history.</title>
        <authorList>
            <person name="Dong X."/>
            <person name="Armstrong S.D."/>
            <person name="Xia D."/>
            <person name="Makepeace B.L."/>
            <person name="Darby A.C."/>
            <person name="Kadowaki T."/>
        </authorList>
    </citation>
    <scope>NUCLEOTIDE SEQUENCE [LARGE SCALE GENOMIC DNA]</scope>
    <source>
        <strain evidence="1">Wuxi-XJTLU</strain>
    </source>
</reference>
<name>A0A1V9X093_9ACAR</name>
<dbReference type="Gene3D" id="1.10.220.160">
    <property type="match status" value="1"/>
</dbReference>
<comment type="caution">
    <text evidence="1">The sequence shown here is derived from an EMBL/GenBank/DDBJ whole genome shotgun (WGS) entry which is preliminary data.</text>
</comment>
<dbReference type="InterPro" id="IPR046341">
    <property type="entry name" value="SET_dom_sf"/>
</dbReference>
<dbReference type="InterPro" id="IPR050869">
    <property type="entry name" value="H3K4_H4K5_MeTrfase"/>
</dbReference>
<dbReference type="PANTHER" id="PTHR12197:SF251">
    <property type="entry name" value="EG:BACR7C10.4 PROTEIN"/>
    <property type="match status" value="1"/>
</dbReference>
<evidence type="ECO:0000313" key="1">
    <source>
        <dbReference type="EMBL" id="OQR66985.1"/>
    </source>
</evidence>
<dbReference type="Proteomes" id="UP000192247">
    <property type="component" value="Unassembled WGS sequence"/>
</dbReference>
<dbReference type="InterPro" id="IPR011990">
    <property type="entry name" value="TPR-like_helical_dom_sf"/>
</dbReference>
<keyword evidence="2" id="KW-1185">Reference proteome</keyword>
<dbReference type="OrthoDB" id="265717at2759"/>
<evidence type="ECO:0000313" key="2">
    <source>
        <dbReference type="Proteomes" id="UP000192247"/>
    </source>
</evidence>